<evidence type="ECO:0000256" key="2">
    <source>
        <dbReference type="SAM" id="Phobius"/>
    </source>
</evidence>
<feature type="region of interest" description="Disordered" evidence="1">
    <location>
        <begin position="62"/>
        <end position="130"/>
    </location>
</feature>
<keyword evidence="2" id="KW-0812">Transmembrane</keyword>
<dbReference type="EMBL" id="JAPFRF010000011">
    <property type="protein sequence ID" value="KAJ7316661.1"/>
    <property type="molecule type" value="Genomic_DNA"/>
</dbReference>
<proteinExistence type="predicted"/>
<organism evidence="3 4">
    <name type="scientific">Phrynocephalus forsythii</name>
    <dbReference type="NCBI Taxonomy" id="171643"/>
    <lineage>
        <taxon>Eukaryota</taxon>
        <taxon>Metazoa</taxon>
        <taxon>Chordata</taxon>
        <taxon>Craniata</taxon>
        <taxon>Vertebrata</taxon>
        <taxon>Euteleostomi</taxon>
        <taxon>Lepidosauria</taxon>
        <taxon>Squamata</taxon>
        <taxon>Bifurcata</taxon>
        <taxon>Unidentata</taxon>
        <taxon>Episquamata</taxon>
        <taxon>Toxicofera</taxon>
        <taxon>Iguania</taxon>
        <taxon>Acrodonta</taxon>
        <taxon>Agamidae</taxon>
        <taxon>Agaminae</taxon>
        <taxon>Phrynocephalus</taxon>
    </lineage>
</organism>
<evidence type="ECO:0000313" key="3">
    <source>
        <dbReference type="EMBL" id="KAJ7316661.1"/>
    </source>
</evidence>
<dbReference type="AlphaFoldDB" id="A0A9Q0XJD2"/>
<keyword evidence="2" id="KW-0472">Membrane</keyword>
<accession>A0A9Q0XJD2</accession>
<gene>
    <name evidence="3" type="ORF">JRQ81_002823</name>
</gene>
<comment type="caution">
    <text evidence="3">The sequence shown here is derived from an EMBL/GenBank/DDBJ whole genome shotgun (WGS) entry which is preliminary data.</text>
</comment>
<evidence type="ECO:0000313" key="4">
    <source>
        <dbReference type="Proteomes" id="UP001142489"/>
    </source>
</evidence>
<sequence length="157" mass="16950">MATPTPVRISEEACQGQVMLIGNSDGAVSKVEARLMRAGGHLHGHLFFFLLLLLLFLLHPTPPPSPRLPPPPPPPPPPALVRGVPLGLQSENLRGGGRASALGPARREEPPVERKKSLSGSFPGSPRLGSVSRWIGEEISSRPDFEVRFRDRPLLIS</sequence>
<dbReference type="Proteomes" id="UP001142489">
    <property type="component" value="Unassembled WGS sequence"/>
</dbReference>
<keyword evidence="2" id="KW-1133">Transmembrane helix</keyword>
<name>A0A9Q0XJD2_9SAUR</name>
<feature type="transmembrane region" description="Helical" evidence="2">
    <location>
        <begin position="42"/>
        <end position="58"/>
    </location>
</feature>
<protein>
    <submittedName>
        <fullName evidence="3">Uncharacterized protein</fullName>
    </submittedName>
</protein>
<feature type="compositionally biased region" description="Pro residues" evidence="1">
    <location>
        <begin position="62"/>
        <end position="79"/>
    </location>
</feature>
<evidence type="ECO:0000256" key="1">
    <source>
        <dbReference type="SAM" id="MobiDB-lite"/>
    </source>
</evidence>
<feature type="compositionally biased region" description="Basic and acidic residues" evidence="1">
    <location>
        <begin position="105"/>
        <end position="116"/>
    </location>
</feature>
<keyword evidence="4" id="KW-1185">Reference proteome</keyword>
<reference evidence="3" key="1">
    <citation type="journal article" date="2023" name="DNA Res.">
        <title>Chromosome-level genome assembly of Phrynocephalus forsythii using third-generation DNA sequencing and Hi-C analysis.</title>
        <authorList>
            <person name="Qi Y."/>
            <person name="Zhao W."/>
            <person name="Zhao Y."/>
            <person name="Niu C."/>
            <person name="Cao S."/>
            <person name="Zhang Y."/>
        </authorList>
    </citation>
    <scope>NUCLEOTIDE SEQUENCE</scope>
    <source>
        <tissue evidence="3">Muscle</tissue>
    </source>
</reference>